<keyword evidence="3" id="KW-1185">Reference proteome</keyword>
<dbReference type="Pfam" id="PF13669">
    <property type="entry name" value="Glyoxalase_4"/>
    <property type="match status" value="1"/>
</dbReference>
<dbReference type="InterPro" id="IPR037523">
    <property type="entry name" value="VOC_core"/>
</dbReference>
<accession>A0ABX0XHU7</accession>
<dbReference type="Gene3D" id="3.10.180.10">
    <property type="entry name" value="2,3-Dihydroxybiphenyl 1,2-Dioxygenase, domain 1"/>
    <property type="match status" value="1"/>
</dbReference>
<dbReference type="Proteomes" id="UP000734218">
    <property type="component" value="Unassembled WGS sequence"/>
</dbReference>
<evidence type="ECO:0000313" key="2">
    <source>
        <dbReference type="EMBL" id="NJC32913.1"/>
    </source>
</evidence>
<gene>
    <name evidence="2" type="ORF">GGR88_000387</name>
</gene>
<organism evidence="2 3">
    <name type="scientific">Sphingomonas jejuensis</name>
    <dbReference type="NCBI Taxonomy" id="904715"/>
    <lineage>
        <taxon>Bacteria</taxon>
        <taxon>Pseudomonadati</taxon>
        <taxon>Pseudomonadota</taxon>
        <taxon>Alphaproteobacteria</taxon>
        <taxon>Sphingomonadales</taxon>
        <taxon>Sphingomonadaceae</taxon>
        <taxon>Sphingomonas</taxon>
    </lineage>
</organism>
<feature type="domain" description="VOC" evidence="1">
    <location>
        <begin position="7"/>
        <end position="160"/>
    </location>
</feature>
<comment type="caution">
    <text evidence="2">The sequence shown here is derived from an EMBL/GenBank/DDBJ whole genome shotgun (WGS) entry which is preliminary data.</text>
</comment>
<dbReference type="InterPro" id="IPR029068">
    <property type="entry name" value="Glyas_Bleomycin-R_OHBP_Dase"/>
</dbReference>
<evidence type="ECO:0000313" key="3">
    <source>
        <dbReference type="Proteomes" id="UP000734218"/>
    </source>
</evidence>
<proteinExistence type="predicted"/>
<dbReference type="PROSITE" id="PS51819">
    <property type="entry name" value="VOC"/>
    <property type="match status" value="1"/>
</dbReference>
<dbReference type="EMBL" id="JAATJE010000001">
    <property type="protein sequence ID" value="NJC32913.1"/>
    <property type="molecule type" value="Genomic_DNA"/>
</dbReference>
<dbReference type="SUPFAM" id="SSF54593">
    <property type="entry name" value="Glyoxalase/Bleomycin resistance protein/Dihydroxybiphenyl dioxygenase"/>
    <property type="match status" value="1"/>
</dbReference>
<dbReference type="RefSeq" id="WP_167952457.1">
    <property type="nucleotide sequence ID" value="NZ_JAATJE010000001.1"/>
</dbReference>
<sequence length="177" mass="19472">MSKLWGDVFQLAFVVDDLEAQLAHWTGTMGVGPFYRFGLPLALEWLEMKGERVDPAADIFGGVAVAYSGDMMIELIQPGTAPSIYRDFLDAGRSGLHHLGSFTDDLDRTLAAAQARGIGVAMAGQLPLSRFAYFDTDAHGQGTMMEVIEPQQSMIDLFDRIRLAARDWDGSDPVREM</sequence>
<reference evidence="2 3" key="1">
    <citation type="submission" date="2020-03" db="EMBL/GenBank/DDBJ databases">
        <title>Genomic Encyclopedia of Type Strains, Phase IV (KMG-IV): sequencing the most valuable type-strain genomes for metagenomic binning, comparative biology and taxonomic classification.</title>
        <authorList>
            <person name="Goeker M."/>
        </authorList>
    </citation>
    <scope>NUCLEOTIDE SEQUENCE [LARGE SCALE GENOMIC DNA]</scope>
    <source>
        <strain evidence="2 3">DSM 27651</strain>
    </source>
</reference>
<protein>
    <submittedName>
        <fullName evidence="2">Catechol 2,3-dioxygenase-like lactoylglutathione lyase family enzyme</fullName>
    </submittedName>
</protein>
<name>A0ABX0XHU7_9SPHN</name>
<evidence type="ECO:0000259" key="1">
    <source>
        <dbReference type="PROSITE" id="PS51819"/>
    </source>
</evidence>